<gene>
    <name evidence="2" type="ORF">LCGC14_1508730</name>
</gene>
<feature type="non-terminal residue" evidence="2">
    <location>
        <position position="1"/>
    </location>
</feature>
<keyword evidence="1" id="KW-0812">Transmembrane</keyword>
<dbReference type="AlphaFoldDB" id="A0A0F9J293"/>
<protein>
    <submittedName>
        <fullName evidence="2">Uncharacterized protein</fullName>
    </submittedName>
</protein>
<name>A0A0F9J293_9ZZZZ</name>
<sequence length="104" mass="11561">TDLLTVIQLSPIDYRPVLPKSFTKFEVKYTHDETGEVTMVEEAIMNMECDTGASKAWQTAFDAAAKKAYSLQSFFHQFQTPIAIAIVLVAVFVGIAALWTQMPS</sequence>
<comment type="caution">
    <text evidence="2">The sequence shown here is derived from an EMBL/GenBank/DDBJ whole genome shotgun (WGS) entry which is preliminary data.</text>
</comment>
<evidence type="ECO:0000313" key="2">
    <source>
        <dbReference type="EMBL" id="KKM63718.1"/>
    </source>
</evidence>
<accession>A0A0F9J293</accession>
<proteinExistence type="predicted"/>
<keyword evidence="1" id="KW-1133">Transmembrane helix</keyword>
<feature type="transmembrane region" description="Helical" evidence="1">
    <location>
        <begin position="78"/>
        <end position="99"/>
    </location>
</feature>
<reference evidence="2" key="1">
    <citation type="journal article" date="2015" name="Nature">
        <title>Complex archaea that bridge the gap between prokaryotes and eukaryotes.</title>
        <authorList>
            <person name="Spang A."/>
            <person name="Saw J.H."/>
            <person name="Jorgensen S.L."/>
            <person name="Zaremba-Niedzwiedzka K."/>
            <person name="Martijn J."/>
            <person name="Lind A.E."/>
            <person name="van Eijk R."/>
            <person name="Schleper C."/>
            <person name="Guy L."/>
            <person name="Ettema T.J."/>
        </authorList>
    </citation>
    <scope>NUCLEOTIDE SEQUENCE</scope>
</reference>
<organism evidence="2">
    <name type="scientific">marine sediment metagenome</name>
    <dbReference type="NCBI Taxonomy" id="412755"/>
    <lineage>
        <taxon>unclassified sequences</taxon>
        <taxon>metagenomes</taxon>
        <taxon>ecological metagenomes</taxon>
    </lineage>
</organism>
<keyword evidence="1" id="KW-0472">Membrane</keyword>
<dbReference type="EMBL" id="LAZR01011049">
    <property type="protein sequence ID" value="KKM63718.1"/>
    <property type="molecule type" value="Genomic_DNA"/>
</dbReference>
<evidence type="ECO:0000256" key="1">
    <source>
        <dbReference type="SAM" id="Phobius"/>
    </source>
</evidence>